<keyword evidence="3" id="KW-1185">Reference proteome</keyword>
<organism evidence="2 3">
    <name type="scientific">Brassica cretica</name>
    <name type="common">Mustard</name>
    <dbReference type="NCBI Taxonomy" id="69181"/>
    <lineage>
        <taxon>Eukaryota</taxon>
        <taxon>Viridiplantae</taxon>
        <taxon>Streptophyta</taxon>
        <taxon>Embryophyta</taxon>
        <taxon>Tracheophyta</taxon>
        <taxon>Spermatophyta</taxon>
        <taxon>Magnoliopsida</taxon>
        <taxon>eudicotyledons</taxon>
        <taxon>Gunneridae</taxon>
        <taxon>Pentapetalae</taxon>
        <taxon>rosids</taxon>
        <taxon>malvids</taxon>
        <taxon>Brassicales</taxon>
        <taxon>Brassicaceae</taxon>
        <taxon>Brassiceae</taxon>
        <taxon>Brassica</taxon>
    </lineage>
</organism>
<accession>A0ABQ7DUL7</accession>
<gene>
    <name evidence="2" type="ORF">DY000_02031576</name>
</gene>
<dbReference type="Proteomes" id="UP000266723">
    <property type="component" value="Unassembled WGS sequence"/>
</dbReference>
<proteinExistence type="predicted"/>
<protein>
    <submittedName>
        <fullName evidence="2">Uncharacterized protein</fullName>
    </submittedName>
</protein>
<evidence type="ECO:0000313" key="3">
    <source>
        <dbReference type="Proteomes" id="UP000266723"/>
    </source>
</evidence>
<feature type="region of interest" description="Disordered" evidence="1">
    <location>
        <begin position="188"/>
        <end position="210"/>
    </location>
</feature>
<evidence type="ECO:0000256" key="1">
    <source>
        <dbReference type="SAM" id="MobiDB-lite"/>
    </source>
</evidence>
<dbReference type="EMBL" id="QGKV02000649">
    <property type="protein sequence ID" value="KAF3580796.1"/>
    <property type="molecule type" value="Genomic_DNA"/>
</dbReference>
<sequence>MVLHWYLRVIGALQGLRPVLEDFVEAIKGFLQIPAAGKLFHELIAGNREGGMDLEGRLMYHLRAGPVRVEPNPLHMVASRDSFGSATASILCLYWATWSSGLVVPSYAFMLGKENFLGISIKVISSMKGVLAWEIRTRSGVGCLQSRHRADLSPELTLLVTHRVEGLVLITEGKEAVPGTRPIILHSGESGHLGKETTGKPSEAAPVSPRRQDRVIHVISGGLEISDISHAAAKKSTWNAKHGLEAAKPKCLLLGSPYRKFFISRGKGRSWGPDPKYFVARNWVPSSGDPGNCGSFQRGSRGWCPVWGLEEFNT</sequence>
<comment type="caution">
    <text evidence="2">The sequence shown here is derived from an EMBL/GenBank/DDBJ whole genome shotgun (WGS) entry which is preliminary data.</text>
</comment>
<reference evidence="2 3" key="1">
    <citation type="journal article" date="2020" name="BMC Genomics">
        <title>Intraspecific diversification of the crop wild relative Brassica cretica Lam. using demographic model selection.</title>
        <authorList>
            <person name="Kioukis A."/>
            <person name="Michalopoulou V.A."/>
            <person name="Briers L."/>
            <person name="Pirintsos S."/>
            <person name="Studholme D.J."/>
            <person name="Pavlidis P."/>
            <person name="Sarris P.F."/>
        </authorList>
    </citation>
    <scope>NUCLEOTIDE SEQUENCE [LARGE SCALE GENOMIC DNA]</scope>
    <source>
        <strain evidence="3">cv. PFS-1207/04</strain>
    </source>
</reference>
<evidence type="ECO:0000313" key="2">
    <source>
        <dbReference type="EMBL" id="KAF3580796.1"/>
    </source>
</evidence>
<name>A0ABQ7DUL7_BRACR</name>